<dbReference type="EMBL" id="JBHULX010000001">
    <property type="protein sequence ID" value="MFD2589541.1"/>
    <property type="molecule type" value="Genomic_DNA"/>
</dbReference>
<dbReference type="PROSITE" id="PS51257">
    <property type="entry name" value="PROKAR_LIPOPROTEIN"/>
    <property type="match status" value="1"/>
</dbReference>
<feature type="domain" description="Glycoside hydrolase family 20 catalytic" evidence="6">
    <location>
        <begin position="164"/>
        <end position="498"/>
    </location>
</feature>
<sequence>MNSKFFIFFFILLTACTEKPKNIVSNDHVGITPTPLQLEKNEAFFLLSQNTSISCNSDESTTIANFFTKKLKEFTGLSLEVHKDTQKKNTIRLIIDAELSLDSEAYQLHVSQETIEIKGATPQGVFYGLQSLLQLIPRSAKEITNTENTIWKIPGITITDKPAFSWRGMHLDVSRHFSSIDFIKEQLDLLSLFKINKFHWHLTDDQGWRIEIKKYPKLTEISSNRVNEDGTTYGGFYTQEQIKEVVAYAKERFIDVVPEFDIPGHTVAVLAAYPELACDDKTYKTRTLWGVESNVLCPGKPETLVFVEDVIKEMVSLFPFEYFHVGGDEVPKDQWKKSEECQQLMKKEGLKDEHELQSYFMAKVENILKKYDRKMIGWDEILEGGITPTTNIMSWQGEEGGIKAANEGHDVIMTPAAFVYFNFYQGDYKVEPMAFGGYIPLEKAYNYSPIPSKIDTDKRKHILGAQGNIWTEYASTEAQIEYLIYPRIIALAEVTWSDPSNKNFENFLTRLDHLYPILDAYEINYHIPLPEGPSTDQIKFADSTSISFTTTHPVKMVYTTDGTTPDKNSKEYTAPLTFTTNTTIKIASILPHGKMSPTRTITLEKQQAFEPIAVDSPKKGLKMNTIKGHFKDVNEIDKNLPIESTTVDSISQANTTYAWGSDVLKENFRAVYLDGYIDLPEDGTYIFNSVQDQVWIADQLVIDNKRPVKKGDQPIDGYIILKKGKHKLKIVYLNNVVKGWASDWNDVKLQYKKASDSTYTTVDRNMIFH</sequence>
<dbReference type="InterPro" id="IPR029018">
    <property type="entry name" value="Hex-like_dom2"/>
</dbReference>
<reference evidence="11" key="1">
    <citation type="journal article" date="2019" name="Int. J. Syst. Evol. Microbiol.">
        <title>The Global Catalogue of Microorganisms (GCM) 10K type strain sequencing project: providing services to taxonomists for standard genome sequencing and annotation.</title>
        <authorList>
            <consortium name="The Broad Institute Genomics Platform"/>
            <consortium name="The Broad Institute Genome Sequencing Center for Infectious Disease"/>
            <person name="Wu L."/>
            <person name="Ma J."/>
        </authorList>
    </citation>
    <scope>NUCLEOTIDE SEQUENCE [LARGE SCALE GENOMIC DNA]</scope>
    <source>
        <strain evidence="11">KCTC 42423</strain>
    </source>
</reference>
<evidence type="ECO:0000256" key="1">
    <source>
        <dbReference type="ARBA" id="ARBA00001231"/>
    </source>
</evidence>
<gene>
    <name evidence="10" type="ORF">ACFSTE_01770</name>
</gene>
<dbReference type="EC" id="3.2.1.52" evidence="3"/>
<dbReference type="InterPro" id="IPR015882">
    <property type="entry name" value="HEX_bac_N"/>
</dbReference>
<dbReference type="InterPro" id="IPR017853">
    <property type="entry name" value="GH"/>
</dbReference>
<keyword evidence="4" id="KW-0378">Hydrolase</keyword>
<feature type="domain" description="Beta-hexosaminidase bacterial type N-terminal" evidence="7">
    <location>
        <begin position="30"/>
        <end position="160"/>
    </location>
</feature>
<evidence type="ECO:0000256" key="3">
    <source>
        <dbReference type="ARBA" id="ARBA00012663"/>
    </source>
</evidence>
<dbReference type="Pfam" id="PF07691">
    <property type="entry name" value="PA14"/>
    <property type="match status" value="1"/>
</dbReference>
<dbReference type="SUPFAM" id="SSF55545">
    <property type="entry name" value="beta-N-acetylhexosaminidase-like domain"/>
    <property type="match status" value="1"/>
</dbReference>
<dbReference type="Gene3D" id="3.20.20.80">
    <property type="entry name" value="Glycosidases"/>
    <property type="match status" value="1"/>
</dbReference>
<name>A0ABW5N345_9FLAO</name>
<dbReference type="InterPro" id="IPR025705">
    <property type="entry name" value="Beta_hexosaminidase_sua/sub"/>
</dbReference>
<dbReference type="InterPro" id="IPR059177">
    <property type="entry name" value="GH29D-like_dom"/>
</dbReference>
<dbReference type="PANTHER" id="PTHR22600">
    <property type="entry name" value="BETA-HEXOSAMINIDASE"/>
    <property type="match status" value="1"/>
</dbReference>
<proteinExistence type="inferred from homology"/>
<feature type="domain" description="GH29D-like beta-sandwich" evidence="9">
    <location>
        <begin position="540"/>
        <end position="599"/>
    </location>
</feature>
<dbReference type="InterPro" id="IPR011658">
    <property type="entry name" value="PA14_dom"/>
</dbReference>
<dbReference type="PRINTS" id="PR00738">
    <property type="entry name" value="GLHYDRLASE20"/>
</dbReference>
<comment type="catalytic activity">
    <reaction evidence="1">
        <text>Hydrolysis of terminal non-reducing N-acetyl-D-hexosamine residues in N-acetyl-beta-D-hexosaminides.</text>
        <dbReference type="EC" id="3.2.1.52"/>
    </reaction>
</comment>
<dbReference type="CDD" id="cd06563">
    <property type="entry name" value="GH20_chitobiase-like"/>
    <property type="match status" value="1"/>
</dbReference>
<protein>
    <recommendedName>
        <fullName evidence="3">beta-N-acetylhexosaminidase</fullName>
        <ecNumber evidence="3">3.2.1.52</ecNumber>
    </recommendedName>
</protein>
<accession>A0ABW5N345</accession>
<evidence type="ECO:0000259" key="6">
    <source>
        <dbReference type="Pfam" id="PF00728"/>
    </source>
</evidence>
<dbReference type="Gene3D" id="3.30.379.10">
    <property type="entry name" value="Chitobiase/beta-hexosaminidase domain 2-like"/>
    <property type="match status" value="1"/>
</dbReference>
<evidence type="ECO:0000256" key="5">
    <source>
        <dbReference type="ARBA" id="ARBA00023295"/>
    </source>
</evidence>
<evidence type="ECO:0000313" key="10">
    <source>
        <dbReference type="EMBL" id="MFD2589541.1"/>
    </source>
</evidence>
<dbReference type="InterPro" id="IPR015883">
    <property type="entry name" value="Glyco_hydro_20_cat"/>
</dbReference>
<dbReference type="Proteomes" id="UP001597459">
    <property type="component" value="Unassembled WGS sequence"/>
</dbReference>
<evidence type="ECO:0000256" key="4">
    <source>
        <dbReference type="ARBA" id="ARBA00022801"/>
    </source>
</evidence>
<dbReference type="Pfam" id="PF13290">
    <property type="entry name" value="CHB_HEX_C_1"/>
    <property type="match status" value="1"/>
</dbReference>
<keyword evidence="11" id="KW-1185">Reference proteome</keyword>
<evidence type="ECO:0000313" key="11">
    <source>
        <dbReference type="Proteomes" id="UP001597459"/>
    </source>
</evidence>
<comment type="similarity">
    <text evidence="2">Belongs to the glycosyl hydrolase 20 family.</text>
</comment>
<evidence type="ECO:0000259" key="9">
    <source>
        <dbReference type="Pfam" id="PF13290"/>
    </source>
</evidence>
<evidence type="ECO:0000256" key="2">
    <source>
        <dbReference type="ARBA" id="ARBA00006285"/>
    </source>
</evidence>
<evidence type="ECO:0000259" key="7">
    <source>
        <dbReference type="Pfam" id="PF02838"/>
    </source>
</evidence>
<dbReference type="SUPFAM" id="SSF51445">
    <property type="entry name" value="(Trans)glycosidases"/>
    <property type="match status" value="1"/>
</dbReference>
<dbReference type="Pfam" id="PF02838">
    <property type="entry name" value="Glyco_hydro_20b"/>
    <property type="match status" value="1"/>
</dbReference>
<keyword evidence="5" id="KW-0326">Glycosidase</keyword>
<feature type="domain" description="PA14" evidence="8">
    <location>
        <begin position="666"/>
        <end position="748"/>
    </location>
</feature>
<comment type="caution">
    <text evidence="10">The sequence shown here is derived from an EMBL/GenBank/DDBJ whole genome shotgun (WGS) entry which is preliminary data.</text>
</comment>
<dbReference type="Pfam" id="PF00728">
    <property type="entry name" value="Glyco_hydro_20"/>
    <property type="match status" value="1"/>
</dbReference>
<organism evidence="10 11">
    <name type="scientific">Aquimarina hainanensis</name>
    <dbReference type="NCBI Taxonomy" id="1578017"/>
    <lineage>
        <taxon>Bacteria</taxon>
        <taxon>Pseudomonadati</taxon>
        <taxon>Bacteroidota</taxon>
        <taxon>Flavobacteriia</taxon>
        <taxon>Flavobacteriales</taxon>
        <taxon>Flavobacteriaceae</taxon>
        <taxon>Aquimarina</taxon>
    </lineage>
</organism>
<dbReference type="PANTHER" id="PTHR22600:SF57">
    <property type="entry name" value="BETA-N-ACETYLHEXOSAMINIDASE"/>
    <property type="match status" value="1"/>
</dbReference>
<dbReference type="SUPFAM" id="SSF56988">
    <property type="entry name" value="Anthrax protective antigen"/>
    <property type="match status" value="1"/>
</dbReference>
<evidence type="ECO:0000259" key="8">
    <source>
        <dbReference type="Pfam" id="PF07691"/>
    </source>
</evidence>
<dbReference type="RefSeq" id="WP_378258155.1">
    <property type="nucleotide sequence ID" value="NZ_JBHSJV010000001.1"/>
</dbReference>
<dbReference type="Gene3D" id="3.90.182.10">
    <property type="entry name" value="Toxin - Anthrax Protective Antigen,domain 1"/>
    <property type="match status" value="1"/>
</dbReference>